<dbReference type="InterPro" id="IPR012349">
    <property type="entry name" value="Split_barrel_FMN-bd"/>
</dbReference>
<dbReference type="InterPro" id="IPR011576">
    <property type="entry name" value="Pyridox_Oxase_N"/>
</dbReference>
<keyword evidence="3" id="KW-1185">Reference proteome</keyword>
<dbReference type="RefSeq" id="WP_241041772.1">
    <property type="nucleotide sequence ID" value="NZ_BAAAJF010000029.1"/>
</dbReference>
<evidence type="ECO:0000313" key="2">
    <source>
        <dbReference type="EMBL" id="MCH6170964.1"/>
    </source>
</evidence>
<accession>A0ABS9TQY9</accession>
<dbReference type="Pfam" id="PF01243">
    <property type="entry name" value="PNPOx_N"/>
    <property type="match status" value="1"/>
</dbReference>
<dbReference type="SUPFAM" id="SSF50475">
    <property type="entry name" value="FMN-binding split barrel"/>
    <property type="match status" value="1"/>
</dbReference>
<dbReference type="Gene3D" id="2.30.110.10">
    <property type="entry name" value="Electron Transport, Fmn-binding Protein, Chain A"/>
    <property type="match status" value="1"/>
</dbReference>
<comment type="caution">
    <text evidence="2">The sequence shown here is derived from an EMBL/GenBank/DDBJ whole genome shotgun (WGS) entry which is preliminary data.</text>
</comment>
<evidence type="ECO:0000259" key="1">
    <source>
        <dbReference type="Pfam" id="PF01243"/>
    </source>
</evidence>
<proteinExistence type="predicted"/>
<dbReference type="PANTHER" id="PTHR40660">
    <property type="entry name" value="5'-PHOSPHATE OXIDASE PUTATIVE DOMAIN-CONTAINING PROTEIN-RELATED"/>
    <property type="match status" value="1"/>
</dbReference>
<dbReference type="EMBL" id="JAKXMK010000038">
    <property type="protein sequence ID" value="MCH6170964.1"/>
    <property type="molecule type" value="Genomic_DNA"/>
</dbReference>
<evidence type="ECO:0000313" key="3">
    <source>
        <dbReference type="Proteomes" id="UP001299970"/>
    </source>
</evidence>
<sequence>MAYVDEDVRSVVEQARLSFVATIDPDGSPSLSPKASVRVYDDTHVAFMDINSPGTIANLQHDNRLEINSVDFLRRRGYRIKGHAEFRDPGDEVFDWLHDWLLGVNGPGYPANRAVLVHVDRVLPVLSPAYTFGGKVEQEVTESSARAYGLS</sequence>
<feature type="domain" description="Pyridoxamine 5'-phosphate oxidase N-terminal" evidence="1">
    <location>
        <begin position="5"/>
        <end position="122"/>
    </location>
</feature>
<protein>
    <submittedName>
        <fullName evidence="2">Pyridoxamine 5'-phosphate oxidase family protein</fullName>
    </submittedName>
</protein>
<gene>
    <name evidence="2" type="ORF">MMF94_35130</name>
</gene>
<name>A0ABS9TQY9_9PSEU</name>
<dbReference type="Proteomes" id="UP001299970">
    <property type="component" value="Unassembled WGS sequence"/>
</dbReference>
<dbReference type="PANTHER" id="PTHR40660:SF1">
    <property type="entry name" value="5'-PHOSPHATE OXIDASE PUTATIVE DOMAIN-CONTAINING PROTEIN-RELATED"/>
    <property type="match status" value="1"/>
</dbReference>
<organism evidence="2 3">
    <name type="scientific">Pseudonocardia alaniniphila</name>
    <dbReference type="NCBI Taxonomy" id="75291"/>
    <lineage>
        <taxon>Bacteria</taxon>
        <taxon>Bacillati</taxon>
        <taxon>Actinomycetota</taxon>
        <taxon>Actinomycetes</taxon>
        <taxon>Pseudonocardiales</taxon>
        <taxon>Pseudonocardiaceae</taxon>
        <taxon>Pseudonocardia</taxon>
    </lineage>
</organism>
<reference evidence="2 3" key="1">
    <citation type="submission" date="2022-03" db="EMBL/GenBank/DDBJ databases">
        <title>Pseudonocardia alaer sp. nov., a novel actinomycete isolated from reed forest soil.</title>
        <authorList>
            <person name="Wang L."/>
        </authorList>
    </citation>
    <scope>NUCLEOTIDE SEQUENCE [LARGE SCALE GENOMIC DNA]</scope>
    <source>
        <strain evidence="2 3">Y-16303</strain>
    </source>
</reference>